<proteinExistence type="predicted"/>
<gene>
    <name evidence="1" type="ORF">DXB87_17360</name>
</gene>
<organism evidence="1 2">
    <name type="scientific">Phocaeicola plebeius</name>
    <dbReference type="NCBI Taxonomy" id="310297"/>
    <lineage>
        <taxon>Bacteria</taxon>
        <taxon>Pseudomonadati</taxon>
        <taxon>Bacteroidota</taxon>
        <taxon>Bacteroidia</taxon>
        <taxon>Bacteroidales</taxon>
        <taxon>Bacteroidaceae</taxon>
        <taxon>Phocaeicola</taxon>
    </lineage>
</organism>
<name>A0A3E4Z3K0_9BACT</name>
<evidence type="ECO:0000313" key="2">
    <source>
        <dbReference type="Proteomes" id="UP000260814"/>
    </source>
</evidence>
<dbReference type="RefSeq" id="WP_044065105.1">
    <property type="nucleotide sequence ID" value="NZ_DBFVRS010000037.1"/>
</dbReference>
<evidence type="ECO:0000313" key="1">
    <source>
        <dbReference type="EMBL" id="RGM84093.1"/>
    </source>
</evidence>
<dbReference type="GeneID" id="93484252"/>
<dbReference type="Proteomes" id="UP000260814">
    <property type="component" value="Unassembled WGS sequence"/>
</dbReference>
<accession>A0A3E4Z3K0</accession>
<protein>
    <submittedName>
        <fullName evidence="1">Uncharacterized protein</fullName>
    </submittedName>
</protein>
<comment type="caution">
    <text evidence="1">The sequence shown here is derived from an EMBL/GenBank/DDBJ whole genome shotgun (WGS) entry which is preliminary data.</text>
</comment>
<reference evidence="1 2" key="1">
    <citation type="submission" date="2018-08" db="EMBL/GenBank/DDBJ databases">
        <title>A genome reference for cultivated species of the human gut microbiota.</title>
        <authorList>
            <person name="Zou Y."/>
            <person name="Xue W."/>
            <person name="Luo G."/>
        </authorList>
    </citation>
    <scope>NUCLEOTIDE SEQUENCE [LARGE SCALE GENOMIC DNA]</scope>
    <source>
        <strain evidence="1 2">OM06-2</strain>
    </source>
</reference>
<dbReference type="AlphaFoldDB" id="A0A3E4Z3K0"/>
<dbReference type="EMBL" id="QSTW01000049">
    <property type="protein sequence ID" value="RGM84093.1"/>
    <property type="molecule type" value="Genomic_DNA"/>
</dbReference>
<sequence length="303" mass="33937">MRKVLLTLTILLTSYATIFAQGIEIAFALPVGNCQLSDNTAKMLRSKFLPAMTESGVETAEVSTIAIKPEISFVNKQVVEGGMRNIHTSDIQFNFVCTNLATSTTFASCVVTVRGEGFSDDDAIKNAISKLSAQDKRLTDFVNKAKDKIIDYYQHNLNSVISRARTFANIQQYGEGLALLFSCPATISGYTKVNNEITTIYRQYQTQECNNVIQKARAEFSNGNFDAAVEYLQQIDMTSSCATEAKQLCMQIKQTKDAEARRAVELIERQSQRETDIEKTRIKAARDVAVAYCKRRTDVYFVW</sequence>